<keyword evidence="1" id="KW-0472">Membrane</keyword>
<dbReference type="InterPro" id="IPR019886">
    <property type="entry name" value="Na_symporter_ssu"/>
</dbReference>
<feature type="transmembrane region" description="Helical" evidence="1">
    <location>
        <begin position="53"/>
        <end position="73"/>
    </location>
</feature>
<dbReference type="STRING" id="871652.SAMN04515673_1137"/>
<gene>
    <name evidence="3" type="ORF">SAMN04515673_1137</name>
</gene>
<dbReference type="OrthoDB" id="9797746at2"/>
<dbReference type="RefSeq" id="WP_092082090.1">
    <property type="nucleotide sequence ID" value="NZ_FOYI01000013.1"/>
</dbReference>
<keyword evidence="4" id="KW-1185">Reference proteome</keyword>
<keyword evidence="1" id="KW-0812">Transmembrane</keyword>
<reference evidence="3 4" key="1">
    <citation type="submission" date="2016-10" db="EMBL/GenBank/DDBJ databases">
        <authorList>
            <person name="de Groot N.N."/>
        </authorList>
    </citation>
    <scope>NUCLEOTIDE SEQUENCE [LARGE SCALE GENOMIC DNA]</scope>
    <source>
        <strain evidence="4">KMM 9023,NRIC 0796,JCM 17311,KCTC 23692</strain>
    </source>
</reference>
<protein>
    <submittedName>
        <fullName evidence="3">Putative solute:sodium symporter small subunit</fullName>
    </submittedName>
</protein>
<dbReference type="EMBL" id="FOYI01000013">
    <property type="protein sequence ID" value="SFR17852.1"/>
    <property type="molecule type" value="Genomic_DNA"/>
</dbReference>
<dbReference type="Proteomes" id="UP000199302">
    <property type="component" value="Unassembled WGS sequence"/>
</dbReference>
<accession>A0A1I6EK64</accession>
<feature type="domain" description="Sodium symporter small subunit" evidence="2">
    <location>
        <begin position="9"/>
        <end position="85"/>
    </location>
</feature>
<dbReference type="AlphaFoldDB" id="A0A1I6EK64"/>
<evidence type="ECO:0000259" key="2">
    <source>
        <dbReference type="Pfam" id="PF13937"/>
    </source>
</evidence>
<name>A0A1I6EK64_9RHOB</name>
<sequence>MSQDDGPNNAYWQANLRLIYISLAIWALVSFGFGIVLRPMLSGIALGGADIGFWFAQQGSILVFLALIFFYAWRMNRLDREHGVDED</sequence>
<organism evidence="3 4">
    <name type="scientific">Poseidonocella sedimentorum</name>
    <dbReference type="NCBI Taxonomy" id="871652"/>
    <lineage>
        <taxon>Bacteria</taxon>
        <taxon>Pseudomonadati</taxon>
        <taxon>Pseudomonadota</taxon>
        <taxon>Alphaproteobacteria</taxon>
        <taxon>Rhodobacterales</taxon>
        <taxon>Roseobacteraceae</taxon>
        <taxon>Poseidonocella</taxon>
    </lineage>
</organism>
<evidence type="ECO:0000256" key="1">
    <source>
        <dbReference type="SAM" id="Phobius"/>
    </source>
</evidence>
<dbReference type="NCBIfam" id="TIGR03647">
    <property type="entry name" value="Na_symport_sm"/>
    <property type="match status" value="1"/>
</dbReference>
<evidence type="ECO:0000313" key="4">
    <source>
        <dbReference type="Proteomes" id="UP000199302"/>
    </source>
</evidence>
<evidence type="ECO:0000313" key="3">
    <source>
        <dbReference type="EMBL" id="SFR17852.1"/>
    </source>
</evidence>
<keyword evidence="1" id="KW-1133">Transmembrane helix</keyword>
<proteinExistence type="predicted"/>
<feature type="transmembrane region" description="Helical" evidence="1">
    <location>
        <begin position="18"/>
        <end position="41"/>
    </location>
</feature>
<dbReference type="Pfam" id="PF13937">
    <property type="entry name" value="DUF4212"/>
    <property type="match status" value="1"/>
</dbReference>